<comment type="caution">
    <text evidence="2">The sequence shown here is derived from an EMBL/GenBank/DDBJ whole genome shotgun (WGS) entry which is preliminary data.</text>
</comment>
<feature type="transmembrane region" description="Helical" evidence="1">
    <location>
        <begin position="40"/>
        <end position="59"/>
    </location>
</feature>
<dbReference type="AlphaFoldDB" id="X1SRP1"/>
<accession>X1SRP1</accession>
<dbReference type="EMBL" id="BARW01018154">
    <property type="protein sequence ID" value="GAI95603.1"/>
    <property type="molecule type" value="Genomic_DNA"/>
</dbReference>
<evidence type="ECO:0000256" key="1">
    <source>
        <dbReference type="SAM" id="Phobius"/>
    </source>
</evidence>
<feature type="transmembrane region" description="Helical" evidence="1">
    <location>
        <begin position="7"/>
        <end position="28"/>
    </location>
</feature>
<sequence>PQIIRYLIIYLISISINFTVAFSVQYILGEGILNENIATFSGIIVSIPFSFLGSLLWAFKKKEEIIVS</sequence>
<proteinExistence type="predicted"/>
<evidence type="ECO:0008006" key="3">
    <source>
        <dbReference type="Google" id="ProtNLM"/>
    </source>
</evidence>
<evidence type="ECO:0000313" key="2">
    <source>
        <dbReference type="EMBL" id="GAI95603.1"/>
    </source>
</evidence>
<gene>
    <name evidence="2" type="ORF">S12H4_31146</name>
</gene>
<organism evidence="2">
    <name type="scientific">marine sediment metagenome</name>
    <dbReference type="NCBI Taxonomy" id="412755"/>
    <lineage>
        <taxon>unclassified sequences</taxon>
        <taxon>metagenomes</taxon>
        <taxon>ecological metagenomes</taxon>
    </lineage>
</organism>
<feature type="non-terminal residue" evidence="2">
    <location>
        <position position="1"/>
    </location>
</feature>
<keyword evidence="1" id="KW-1133">Transmembrane helix</keyword>
<reference evidence="2" key="1">
    <citation type="journal article" date="2014" name="Front. Microbiol.">
        <title>High frequency of phylogenetically diverse reductive dehalogenase-homologous genes in deep subseafloor sedimentary metagenomes.</title>
        <authorList>
            <person name="Kawai M."/>
            <person name="Futagami T."/>
            <person name="Toyoda A."/>
            <person name="Takaki Y."/>
            <person name="Nishi S."/>
            <person name="Hori S."/>
            <person name="Arai W."/>
            <person name="Tsubouchi T."/>
            <person name="Morono Y."/>
            <person name="Uchiyama I."/>
            <person name="Ito T."/>
            <person name="Fujiyama A."/>
            <person name="Inagaki F."/>
            <person name="Takami H."/>
        </authorList>
    </citation>
    <scope>NUCLEOTIDE SEQUENCE</scope>
    <source>
        <strain evidence="2">Expedition CK06-06</strain>
    </source>
</reference>
<keyword evidence="1" id="KW-0472">Membrane</keyword>
<name>X1SRP1_9ZZZZ</name>
<keyword evidence="1" id="KW-0812">Transmembrane</keyword>
<protein>
    <recommendedName>
        <fullName evidence="3">GtrA-like protein domain-containing protein</fullName>
    </recommendedName>
</protein>